<evidence type="ECO:0000256" key="8">
    <source>
        <dbReference type="ARBA" id="ARBA00023136"/>
    </source>
</evidence>
<dbReference type="OrthoDB" id="9814902at2"/>
<feature type="transmembrane region" description="Helical" evidence="9">
    <location>
        <begin position="187"/>
        <end position="208"/>
    </location>
</feature>
<evidence type="ECO:0000313" key="14">
    <source>
        <dbReference type="Proteomes" id="UP000294958"/>
    </source>
</evidence>
<dbReference type="InterPro" id="IPR000515">
    <property type="entry name" value="MetI-like"/>
</dbReference>
<comment type="subcellular location">
    <subcellularLocation>
        <location evidence="1">Cell inner membrane</location>
        <topology evidence="1">Multi-pass membrane protein</topology>
    </subcellularLocation>
    <subcellularLocation>
        <location evidence="9">Cell membrane</location>
        <topology evidence="9">Multi-pass membrane protein</topology>
    </subcellularLocation>
</comment>
<evidence type="ECO:0000256" key="5">
    <source>
        <dbReference type="ARBA" id="ARBA00022692"/>
    </source>
</evidence>
<evidence type="ECO:0000313" key="11">
    <source>
        <dbReference type="EMBL" id="EXL02399.1"/>
    </source>
</evidence>
<dbReference type="GO" id="GO:0022857">
    <property type="term" value="F:transmembrane transporter activity"/>
    <property type="evidence" value="ECO:0007669"/>
    <property type="project" value="InterPro"/>
</dbReference>
<feature type="transmembrane region" description="Helical" evidence="9">
    <location>
        <begin position="79"/>
        <end position="100"/>
    </location>
</feature>
<keyword evidence="14" id="KW-1185">Reference proteome</keyword>
<dbReference type="GO" id="GO:0043190">
    <property type="term" value="C:ATP-binding cassette (ABC) transporter complex"/>
    <property type="evidence" value="ECO:0007669"/>
    <property type="project" value="InterPro"/>
</dbReference>
<dbReference type="PANTHER" id="PTHR30614:SF0">
    <property type="entry name" value="L-CYSTINE TRANSPORT SYSTEM PERMEASE PROTEIN TCYL"/>
    <property type="match status" value="1"/>
</dbReference>
<accession>A0A011STA3</accession>
<keyword evidence="8 9" id="KW-0472">Membrane</keyword>
<protein>
    <submittedName>
        <fullName evidence="12">Amino acid ABC transporter membrane protein 1 (PAAT family)</fullName>
    </submittedName>
    <submittedName>
        <fullName evidence="11">Nickel transporter</fullName>
    </submittedName>
</protein>
<evidence type="ECO:0000313" key="13">
    <source>
        <dbReference type="Proteomes" id="UP000019849"/>
    </source>
</evidence>
<reference evidence="12 14" key="2">
    <citation type="submission" date="2019-03" db="EMBL/GenBank/DDBJ databases">
        <title>Genomic Encyclopedia of Type Strains, Phase IV (KMG-IV): sequencing the most valuable type-strain genomes for metagenomic binning, comparative biology and taxonomic classification.</title>
        <authorList>
            <person name="Goeker M."/>
        </authorList>
    </citation>
    <scope>NUCLEOTIDE SEQUENCE [LARGE SCALE GENOMIC DNA]</scope>
    <source>
        <strain evidence="12 14">DSM 11603</strain>
    </source>
</reference>
<dbReference type="PANTHER" id="PTHR30614">
    <property type="entry name" value="MEMBRANE COMPONENT OF AMINO ACID ABC TRANSPORTER"/>
    <property type="match status" value="1"/>
</dbReference>
<evidence type="ECO:0000256" key="3">
    <source>
        <dbReference type="ARBA" id="ARBA00022448"/>
    </source>
</evidence>
<evidence type="ECO:0000256" key="9">
    <source>
        <dbReference type="RuleBase" id="RU363032"/>
    </source>
</evidence>
<proteinExistence type="inferred from homology"/>
<dbReference type="Proteomes" id="UP000019849">
    <property type="component" value="Unassembled WGS sequence"/>
</dbReference>
<dbReference type="GO" id="GO:0006865">
    <property type="term" value="P:amino acid transport"/>
    <property type="evidence" value="ECO:0007669"/>
    <property type="project" value="UniProtKB-KW"/>
</dbReference>
<feature type="transmembrane region" description="Helical" evidence="9">
    <location>
        <begin position="51"/>
        <end position="73"/>
    </location>
</feature>
<comment type="caution">
    <text evidence="11">The sequence shown here is derived from an EMBL/GenBank/DDBJ whole genome shotgun (WGS) entry which is preliminary data.</text>
</comment>
<dbReference type="Proteomes" id="UP000294958">
    <property type="component" value="Unassembled WGS sequence"/>
</dbReference>
<keyword evidence="5 9" id="KW-0812">Transmembrane</keyword>
<keyword evidence="3 9" id="KW-0813">Transport</keyword>
<evidence type="ECO:0000256" key="2">
    <source>
        <dbReference type="ARBA" id="ARBA00010072"/>
    </source>
</evidence>
<dbReference type="AlphaFoldDB" id="A0A011STA3"/>
<dbReference type="Pfam" id="PF00528">
    <property type="entry name" value="BPD_transp_1"/>
    <property type="match status" value="1"/>
</dbReference>
<evidence type="ECO:0000256" key="6">
    <source>
        <dbReference type="ARBA" id="ARBA00022970"/>
    </source>
</evidence>
<dbReference type="HOGENOM" id="CLU_019602_1_4_5"/>
<reference evidence="11 13" key="1">
    <citation type="submission" date="2014-02" db="EMBL/GenBank/DDBJ databases">
        <title>Aquamicrobium defluvii Genome sequencing.</title>
        <authorList>
            <person name="Wang X."/>
        </authorList>
    </citation>
    <scope>NUCLEOTIDE SEQUENCE [LARGE SCALE GENOMIC DNA]</scope>
    <source>
        <strain evidence="11 13">W13Z1</strain>
    </source>
</reference>
<dbReference type="InterPro" id="IPR043429">
    <property type="entry name" value="ArtM/GltK/GlnP/TcyL/YhdX-like"/>
</dbReference>
<dbReference type="PATRIC" id="fig|69279.3.peg.4053"/>
<dbReference type="NCBIfam" id="TIGR01726">
    <property type="entry name" value="HEQRo_perm_3TM"/>
    <property type="match status" value="1"/>
</dbReference>
<dbReference type="InterPro" id="IPR035906">
    <property type="entry name" value="MetI-like_sf"/>
</dbReference>
<feature type="transmembrane region" description="Helical" evidence="9">
    <location>
        <begin position="12"/>
        <end position="39"/>
    </location>
</feature>
<evidence type="ECO:0000313" key="12">
    <source>
        <dbReference type="EMBL" id="TDR32896.1"/>
    </source>
</evidence>
<dbReference type="Gene3D" id="1.10.3720.10">
    <property type="entry name" value="MetI-like"/>
    <property type="match status" value="1"/>
</dbReference>
<dbReference type="RefSeq" id="WP_035031158.1">
    <property type="nucleotide sequence ID" value="NZ_KK073903.1"/>
</dbReference>
<evidence type="ECO:0000259" key="10">
    <source>
        <dbReference type="PROSITE" id="PS50928"/>
    </source>
</evidence>
<keyword evidence="7 9" id="KW-1133">Transmembrane helix</keyword>
<evidence type="ECO:0000256" key="4">
    <source>
        <dbReference type="ARBA" id="ARBA00022475"/>
    </source>
</evidence>
<dbReference type="STRING" id="69279.BG36_14970"/>
<evidence type="ECO:0000256" key="7">
    <source>
        <dbReference type="ARBA" id="ARBA00022989"/>
    </source>
</evidence>
<feature type="transmembrane region" description="Helical" evidence="9">
    <location>
        <begin position="147"/>
        <end position="167"/>
    </location>
</feature>
<dbReference type="SUPFAM" id="SSF161098">
    <property type="entry name" value="MetI-like"/>
    <property type="match status" value="1"/>
</dbReference>
<dbReference type="PROSITE" id="PS50928">
    <property type="entry name" value="ABC_TM1"/>
    <property type="match status" value="1"/>
</dbReference>
<feature type="domain" description="ABC transmembrane type-1" evidence="10">
    <location>
        <begin position="13"/>
        <end position="205"/>
    </location>
</feature>
<keyword evidence="4" id="KW-1003">Cell membrane</keyword>
<dbReference type="CDD" id="cd06261">
    <property type="entry name" value="TM_PBP2"/>
    <property type="match status" value="1"/>
</dbReference>
<dbReference type="eggNOG" id="COG0765">
    <property type="taxonomic scope" value="Bacteria"/>
</dbReference>
<keyword evidence="6" id="KW-0029">Amino-acid transport</keyword>
<name>A0A011STA3_9HYPH</name>
<gene>
    <name evidence="11" type="ORF">BG36_14970</name>
    <name evidence="12" type="ORF">DES43_12526</name>
</gene>
<evidence type="ECO:0000256" key="1">
    <source>
        <dbReference type="ARBA" id="ARBA00004429"/>
    </source>
</evidence>
<dbReference type="EMBL" id="SNZF01000025">
    <property type="protein sequence ID" value="TDR32896.1"/>
    <property type="molecule type" value="Genomic_DNA"/>
</dbReference>
<dbReference type="EMBL" id="JENY01000031">
    <property type="protein sequence ID" value="EXL02399.1"/>
    <property type="molecule type" value="Genomic_DNA"/>
</dbReference>
<sequence length="215" mass="23345">MDIALIQRIFPYFLEAAGVTVVISFLAFVLGMVLAAALTAMRLSRSRALRFAGAAYVSVFRGTPCLVQLFLLYFGGPQIGINLSPFTAGWIGLGMNIAAYMAESMRGAILAVDHGQREAARTIGFGRARTMWLVILPQAARLMIRPLGVNTVALIKGSSLVSAISVIDLAYTAQRYISSTYKPFEVFAVAALLYMLIVIAVSMLVRLADRRFAID</sequence>
<comment type="similarity">
    <text evidence="2">Belongs to the binding-protein-dependent transport system permease family. HisMQ subfamily.</text>
</comment>
<dbReference type="InterPro" id="IPR010065">
    <property type="entry name" value="AA_ABC_transptr_permease_3TM"/>
</dbReference>
<organism evidence="11 13">
    <name type="scientific">Aquamicrobium defluvii</name>
    <dbReference type="NCBI Taxonomy" id="69279"/>
    <lineage>
        <taxon>Bacteria</taxon>
        <taxon>Pseudomonadati</taxon>
        <taxon>Pseudomonadota</taxon>
        <taxon>Alphaproteobacteria</taxon>
        <taxon>Hyphomicrobiales</taxon>
        <taxon>Phyllobacteriaceae</taxon>
        <taxon>Aquamicrobium</taxon>
    </lineage>
</organism>